<reference evidence="1 2" key="1">
    <citation type="journal article" date="2014" name="Nat. Commun.">
        <title>Molecular traces of alternative social organization in a termite genome.</title>
        <authorList>
            <person name="Terrapon N."/>
            <person name="Li C."/>
            <person name="Robertson H.M."/>
            <person name="Ji L."/>
            <person name="Meng X."/>
            <person name="Booth W."/>
            <person name="Chen Z."/>
            <person name="Childers C.P."/>
            <person name="Glastad K.M."/>
            <person name="Gokhale K."/>
            <person name="Gowin J."/>
            <person name="Gronenberg W."/>
            <person name="Hermansen R.A."/>
            <person name="Hu H."/>
            <person name="Hunt B.G."/>
            <person name="Huylmans A.K."/>
            <person name="Khalil S.M."/>
            <person name="Mitchell R.D."/>
            <person name="Munoz-Torres M.C."/>
            <person name="Mustard J.A."/>
            <person name="Pan H."/>
            <person name="Reese J.T."/>
            <person name="Scharf M.E."/>
            <person name="Sun F."/>
            <person name="Vogel H."/>
            <person name="Xiao J."/>
            <person name="Yang W."/>
            <person name="Yang Z."/>
            <person name="Yang Z."/>
            <person name="Zhou J."/>
            <person name="Zhu J."/>
            <person name="Brent C.S."/>
            <person name="Elsik C.G."/>
            <person name="Goodisman M.A."/>
            <person name="Liberles D.A."/>
            <person name="Roe R.M."/>
            <person name="Vargo E.L."/>
            <person name="Vilcinskas A."/>
            <person name="Wang J."/>
            <person name="Bornberg-Bauer E."/>
            <person name="Korb J."/>
            <person name="Zhang G."/>
            <person name="Liebig J."/>
        </authorList>
    </citation>
    <scope>NUCLEOTIDE SEQUENCE [LARGE SCALE GENOMIC DNA]</scope>
    <source>
        <tissue evidence="1">Whole organism</tissue>
    </source>
</reference>
<proteinExistence type="predicted"/>
<evidence type="ECO:0000313" key="1">
    <source>
        <dbReference type="EMBL" id="KDR15896.1"/>
    </source>
</evidence>
<keyword evidence="2" id="KW-1185">Reference proteome</keyword>
<dbReference type="AlphaFoldDB" id="A0A067QZM5"/>
<protein>
    <submittedName>
        <fullName evidence="1">Uncharacterized protein</fullName>
    </submittedName>
</protein>
<name>A0A067QZM5_ZOONE</name>
<gene>
    <name evidence="1" type="ORF">L798_09823</name>
</gene>
<dbReference type="Proteomes" id="UP000027135">
    <property type="component" value="Unassembled WGS sequence"/>
</dbReference>
<evidence type="ECO:0000313" key="2">
    <source>
        <dbReference type="Proteomes" id="UP000027135"/>
    </source>
</evidence>
<organism evidence="1 2">
    <name type="scientific">Zootermopsis nevadensis</name>
    <name type="common">Dampwood termite</name>
    <dbReference type="NCBI Taxonomy" id="136037"/>
    <lineage>
        <taxon>Eukaryota</taxon>
        <taxon>Metazoa</taxon>
        <taxon>Ecdysozoa</taxon>
        <taxon>Arthropoda</taxon>
        <taxon>Hexapoda</taxon>
        <taxon>Insecta</taxon>
        <taxon>Pterygota</taxon>
        <taxon>Neoptera</taxon>
        <taxon>Polyneoptera</taxon>
        <taxon>Dictyoptera</taxon>
        <taxon>Blattodea</taxon>
        <taxon>Blattoidea</taxon>
        <taxon>Termitoidae</taxon>
        <taxon>Termopsidae</taxon>
        <taxon>Zootermopsis</taxon>
    </lineage>
</organism>
<dbReference type="InParanoid" id="A0A067QZM5"/>
<dbReference type="EMBL" id="KK852811">
    <property type="protein sequence ID" value="KDR15896.1"/>
    <property type="molecule type" value="Genomic_DNA"/>
</dbReference>
<accession>A0A067QZM5</accession>
<sequence>MKDSERRGNCLFYVIIPQLKNTIILCGKNYQHLITAFGVRVGNKWCCMLRSFLRVHLSSWGSSVLLRVCPMCVPCGRGSSCFGRGTPRTPQPRHIRNVRSRPLCCAPRSAAPARPMRR</sequence>